<dbReference type="HOGENOM" id="CLU_009227_1_1_0"/>
<dbReference type="PANTHER" id="PTHR43825:SF1">
    <property type="entry name" value="TRANSKETOLASE-LIKE PYRIMIDINE-BINDING DOMAIN-CONTAINING PROTEIN"/>
    <property type="match status" value="1"/>
</dbReference>
<dbReference type="InterPro" id="IPR029061">
    <property type="entry name" value="THDP-binding"/>
</dbReference>
<dbReference type="KEGG" id="tle:Tlet_1683"/>
<dbReference type="RefSeq" id="WP_012003713.1">
    <property type="nucleotide sequence ID" value="NC_009828.1"/>
</dbReference>
<organism evidence="5 6">
    <name type="scientific">Pseudothermotoga lettingae (strain ATCC BAA-301 / DSM 14385 / NBRC 107922 / TMO)</name>
    <name type="common">Thermotoga lettingae</name>
    <dbReference type="NCBI Taxonomy" id="416591"/>
    <lineage>
        <taxon>Bacteria</taxon>
        <taxon>Thermotogati</taxon>
        <taxon>Thermotogota</taxon>
        <taxon>Thermotogae</taxon>
        <taxon>Thermotogales</taxon>
        <taxon>Thermotogaceae</taxon>
        <taxon>Pseudothermotoga</taxon>
    </lineage>
</organism>
<comment type="cofactor">
    <cofactor evidence="1">
        <name>thiamine diphosphate</name>
        <dbReference type="ChEBI" id="CHEBI:58937"/>
    </cofactor>
</comment>
<reference evidence="5 6" key="2">
    <citation type="journal article" date="2009" name="Proc. Natl. Acad. Sci. U.S.A.">
        <title>On the chimeric nature, thermophilic origin, and phylogenetic placement of the Thermotogales.</title>
        <authorList>
            <person name="Zhaxybayeva O."/>
            <person name="Swithers K.S."/>
            <person name="Lapierre P."/>
            <person name="Fournier G.P."/>
            <person name="Bickhart D.M."/>
            <person name="DeBoy R.T."/>
            <person name="Nelson K.E."/>
            <person name="Nesbo C.L."/>
            <person name="Doolittle W.F."/>
            <person name="Gogarten J.P."/>
            <person name="Noll K.M."/>
        </authorList>
    </citation>
    <scope>NUCLEOTIDE SEQUENCE [LARGE SCALE GENOMIC DNA]</scope>
    <source>
        <strain evidence="6">ATCC BAA-301 / DSM 14385 / NBRC 107922 / TMO</strain>
    </source>
</reference>
<comment type="similarity">
    <text evidence="2">Belongs to the transketolase family.</text>
</comment>
<sequence>MKLEARVHERNLVKWAADKPEVVVFSADLTNSTEIGLFKETYPDRFYSFGMTEQNMMSAAGGMAREGFTPFVHTFAVFMYRRALDQIEMSIAYPNLKVRIFGFLPGITTPGGASHQAINDIGILRTVPNMTILETGDATEVESVLDVAQSIDGPVYIRQLRGQIPRLFKEPMRFGKSRVLSKGSDITLITSGIMTEEALKATAVLRENGVSIEHLHISTHKPFGDDSILDAIEKTKYGVISMENHTIIGGLGSSISELMAENGIAKRLIRIGLKDTYAHGGSKEYLMKYYGLNAMNLVKAVEILTGQKLNIKEEDLVEPQIDEIEQFIKSEDL</sequence>
<keyword evidence="6" id="KW-1185">Reference proteome</keyword>
<dbReference type="FunFam" id="3.40.50.970:FF:000129">
    <property type="entry name" value="Transketolase"/>
    <property type="match status" value="1"/>
</dbReference>
<dbReference type="PANTHER" id="PTHR43825">
    <property type="entry name" value="PYRUVATE DEHYDROGENASE E1 COMPONENT"/>
    <property type="match status" value="1"/>
</dbReference>
<dbReference type="InterPro" id="IPR051157">
    <property type="entry name" value="PDH/Transketolase"/>
</dbReference>
<dbReference type="SUPFAM" id="SSF52922">
    <property type="entry name" value="TK C-terminal domain-like"/>
    <property type="match status" value="1"/>
</dbReference>
<proteinExistence type="inferred from homology"/>
<dbReference type="Proteomes" id="UP000002016">
    <property type="component" value="Chromosome"/>
</dbReference>
<dbReference type="Gene3D" id="3.40.50.920">
    <property type="match status" value="1"/>
</dbReference>
<accession>A8F7V3</accession>
<gene>
    <name evidence="5" type="ordered locus">Tlet_1683</name>
</gene>
<evidence type="ECO:0000313" key="6">
    <source>
        <dbReference type="Proteomes" id="UP000002016"/>
    </source>
</evidence>
<evidence type="ECO:0000256" key="1">
    <source>
        <dbReference type="ARBA" id="ARBA00001964"/>
    </source>
</evidence>
<keyword evidence="3" id="KW-0786">Thiamine pyrophosphate</keyword>
<evidence type="ECO:0000256" key="2">
    <source>
        <dbReference type="ARBA" id="ARBA00007131"/>
    </source>
</evidence>
<evidence type="ECO:0000313" key="5">
    <source>
        <dbReference type="EMBL" id="ABV34237.1"/>
    </source>
</evidence>
<dbReference type="OrthoDB" id="8732661at2"/>
<dbReference type="Pfam" id="PF02780">
    <property type="entry name" value="Transketolase_C"/>
    <property type="match status" value="1"/>
</dbReference>
<dbReference type="Gene3D" id="3.40.50.970">
    <property type="match status" value="1"/>
</dbReference>
<dbReference type="AlphaFoldDB" id="A8F7V3"/>
<dbReference type="STRING" id="416591.Tlet_1683"/>
<dbReference type="InterPro" id="IPR009014">
    <property type="entry name" value="Transketo_C/PFOR_II"/>
</dbReference>
<protein>
    <submittedName>
        <fullName evidence="5">Transketolase central region</fullName>
    </submittedName>
</protein>
<feature type="domain" description="Transketolase-like pyrimidine-binding" evidence="4">
    <location>
        <begin position="3"/>
        <end position="167"/>
    </location>
</feature>
<evidence type="ECO:0000259" key="4">
    <source>
        <dbReference type="SMART" id="SM00861"/>
    </source>
</evidence>
<dbReference type="eggNOG" id="COG3958">
    <property type="taxonomic scope" value="Bacteria"/>
</dbReference>
<dbReference type="SMART" id="SM00861">
    <property type="entry name" value="Transket_pyr"/>
    <property type="match status" value="1"/>
</dbReference>
<dbReference type="SUPFAM" id="SSF52518">
    <property type="entry name" value="Thiamin diphosphate-binding fold (THDP-binding)"/>
    <property type="match status" value="1"/>
</dbReference>
<dbReference type="CDD" id="cd07033">
    <property type="entry name" value="TPP_PYR_DXS_TK_like"/>
    <property type="match status" value="1"/>
</dbReference>
<evidence type="ECO:0000256" key="3">
    <source>
        <dbReference type="ARBA" id="ARBA00023052"/>
    </source>
</evidence>
<reference evidence="5 6" key="1">
    <citation type="submission" date="2007-08" db="EMBL/GenBank/DDBJ databases">
        <title>Complete sequence of Thermotoga lettingae TMO.</title>
        <authorList>
            <consortium name="US DOE Joint Genome Institute"/>
            <person name="Copeland A."/>
            <person name="Lucas S."/>
            <person name="Lapidus A."/>
            <person name="Barry K."/>
            <person name="Glavina del Rio T."/>
            <person name="Dalin E."/>
            <person name="Tice H."/>
            <person name="Pitluck S."/>
            <person name="Foster B."/>
            <person name="Bruce D."/>
            <person name="Schmutz J."/>
            <person name="Larimer F."/>
            <person name="Land M."/>
            <person name="Hauser L."/>
            <person name="Kyrpides N."/>
            <person name="Mikhailova N."/>
            <person name="Nelson K."/>
            <person name="Gogarten J.P."/>
            <person name="Noll K."/>
            <person name="Richardson P."/>
        </authorList>
    </citation>
    <scope>NUCLEOTIDE SEQUENCE [LARGE SCALE GENOMIC DNA]</scope>
    <source>
        <strain evidence="6">ATCC BAA-301 / DSM 14385 / NBRC 107922 / TMO</strain>
    </source>
</reference>
<name>A8F7V3_PSELT</name>
<dbReference type="Pfam" id="PF02779">
    <property type="entry name" value="Transket_pyr"/>
    <property type="match status" value="1"/>
</dbReference>
<dbReference type="EMBL" id="CP000812">
    <property type="protein sequence ID" value="ABV34237.1"/>
    <property type="molecule type" value="Genomic_DNA"/>
</dbReference>
<dbReference type="InterPro" id="IPR005475">
    <property type="entry name" value="Transketolase-like_Pyr-bd"/>
</dbReference>
<dbReference type="InterPro" id="IPR033248">
    <property type="entry name" value="Transketolase_C"/>
</dbReference>